<dbReference type="Proteomes" id="UP000193689">
    <property type="component" value="Unassembled WGS sequence"/>
</dbReference>
<dbReference type="EMBL" id="MCFJ01000003">
    <property type="protein sequence ID" value="ORY68259.1"/>
    <property type="molecule type" value="Genomic_DNA"/>
</dbReference>
<dbReference type="AlphaFoldDB" id="A0A1Y2E9N4"/>
<evidence type="ECO:0000313" key="2">
    <source>
        <dbReference type="EMBL" id="ORY68259.1"/>
    </source>
</evidence>
<feature type="region of interest" description="Disordered" evidence="1">
    <location>
        <begin position="68"/>
        <end position="139"/>
    </location>
</feature>
<dbReference type="GeneID" id="63781155"/>
<evidence type="ECO:0000256" key="1">
    <source>
        <dbReference type="SAM" id="MobiDB-lite"/>
    </source>
</evidence>
<gene>
    <name evidence="2" type="ORF">BCR38DRAFT_506687</name>
</gene>
<keyword evidence="3" id="KW-1185">Reference proteome</keyword>
<feature type="compositionally biased region" description="Basic residues" evidence="1">
    <location>
        <begin position="265"/>
        <end position="284"/>
    </location>
</feature>
<reference evidence="2 3" key="1">
    <citation type="submission" date="2016-07" db="EMBL/GenBank/DDBJ databases">
        <title>Pervasive Adenine N6-methylation of Active Genes in Fungi.</title>
        <authorList>
            <consortium name="DOE Joint Genome Institute"/>
            <person name="Mondo S.J."/>
            <person name="Dannebaum R.O."/>
            <person name="Kuo R.C."/>
            <person name="Labutti K."/>
            <person name="Haridas S."/>
            <person name="Kuo A."/>
            <person name="Salamov A."/>
            <person name="Ahrendt S.R."/>
            <person name="Lipzen A."/>
            <person name="Sullivan W."/>
            <person name="Andreopoulos W.B."/>
            <person name="Clum A."/>
            <person name="Lindquist E."/>
            <person name="Daum C."/>
            <person name="Ramamoorthy G.K."/>
            <person name="Gryganskyi A."/>
            <person name="Culley D."/>
            <person name="Magnuson J.K."/>
            <person name="James T.Y."/>
            <person name="O'Malley M.A."/>
            <person name="Stajich J.E."/>
            <person name="Spatafora J.W."/>
            <person name="Visel A."/>
            <person name="Grigoriev I.V."/>
        </authorList>
    </citation>
    <scope>NUCLEOTIDE SEQUENCE [LARGE SCALE GENOMIC DNA]</scope>
    <source>
        <strain evidence="2 3">CBS 129021</strain>
    </source>
</reference>
<dbReference type="RefSeq" id="XP_040718546.1">
    <property type="nucleotide sequence ID" value="XM_040864943.1"/>
</dbReference>
<organism evidence="2 3">
    <name type="scientific">Pseudomassariella vexata</name>
    <dbReference type="NCBI Taxonomy" id="1141098"/>
    <lineage>
        <taxon>Eukaryota</taxon>
        <taxon>Fungi</taxon>
        <taxon>Dikarya</taxon>
        <taxon>Ascomycota</taxon>
        <taxon>Pezizomycotina</taxon>
        <taxon>Sordariomycetes</taxon>
        <taxon>Xylariomycetidae</taxon>
        <taxon>Amphisphaeriales</taxon>
        <taxon>Pseudomassariaceae</taxon>
        <taxon>Pseudomassariella</taxon>
    </lineage>
</organism>
<name>A0A1Y2E9N4_9PEZI</name>
<evidence type="ECO:0000313" key="3">
    <source>
        <dbReference type="Proteomes" id="UP000193689"/>
    </source>
</evidence>
<proteinExistence type="predicted"/>
<comment type="caution">
    <text evidence="2">The sequence shown here is derived from an EMBL/GenBank/DDBJ whole genome shotgun (WGS) entry which is preliminary data.</text>
</comment>
<feature type="compositionally biased region" description="Polar residues" evidence="1">
    <location>
        <begin position="104"/>
        <end position="114"/>
    </location>
</feature>
<feature type="compositionally biased region" description="Basic and acidic residues" evidence="1">
    <location>
        <begin position="121"/>
        <end position="132"/>
    </location>
</feature>
<accession>A0A1Y2E9N4</accession>
<protein>
    <submittedName>
        <fullName evidence="2">Uncharacterized protein</fullName>
    </submittedName>
</protein>
<feature type="region of interest" description="Disordered" evidence="1">
    <location>
        <begin position="161"/>
        <end position="187"/>
    </location>
</feature>
<feature type="region of interest" description="Disordered" evidence="1">
    <location>
        <begin position="242"/>
        <end position="284"/>
    </location>
</feature>
<dbReference type="InParanoid" id="A0A1Y2E9N4"/>
<sequence length="284" mass="31176">MHETIPNTVSSCLSRNYAVPVTYANLPAYFQNCQTTRATLPRKRENLTGFVKQPALSLIMDNQKNDPEIMAEETTSPQRGQRRQPLIARRHRPSSRQDEPPTGLLSTIRLSVSPDSFPPQAEDKPHASRDAPPHPPPAMATAALQRRTAVFDQQSHALFHDTESSQTLPADDSSEDSPSSVESKQAEVQAELYKMSEVLDRNEEAWSEFVSAAVSFGKMLRDTNARLEDFGKGIGKAKAIGGVSNSKGLFGGCSDDGEGGEGEKRGKKKRKKKGKKTGQGRKEE</sequence>